<evidence type="ECO:0000313" key="8">
    <source>
        <dbReference type="EMBL" id="SLM10552.1"/>
    </source>
</evidence>
<sequence length="657" mass="73103">MAIVFIAPDGHIERTVEKLSGASREKIIVAQGLLENAISVARKYQEEAEVFISRGGTVLVLRQADLNIPIVEMQVTARDLAVALKKAEKLVKKEKFRIGVVSFPNMIQQLKDFLPFFSLDITCYELSIGEDVEKKLKLAMNDGMDVLLGGVTTYAFAKRNGLPVVLVESGETSVKYALEEAKRIVAAQRLKERRAEELRIITESISEAIIAIDEKGAISRMNNAARQLLSKSQYSFRDHGTRGSSSSPRMGTEDASLPAALRNVIHEKKESRKIIELGNKRLLVNVIPVTVKGAVASSVATLQDVSHIQAMEEEIRREMYFKGYTAKFHFDDIVAHDPITQKTIDLAKRFASTNAAILIHGESGVGKEVFAQSIHSASMRSSRPFVAMNCAAIPESLIESELFGYVDGAFTGARKKGKPGLFELAHGGTIFLDEISEMPFHLQARLLRVLQEHQVMRLGDDKIIPVDVRIIAATNRDLPMLIKSGQFRNDLYWRLNVLNLYLPPLRERKKDILPLIHHMLHESDGCGLAPQISDDCKLYLESYPWPGNVRELKNFCERISAICDEPILTTALAASLLQADNRAAERSEQKMGTELGSTFPPQIPKDIFSSSESLRNLVDSFGSIQAAAHYLGIHRTTLWRHLSKPDLAKRKQSGVSQ</sequence>
<dbReference type="Pfam" id="PF25601">
    <property type="entry name" value="AAA_lid_14"/>
    <property type="match status" value="1"/>
</dbReference>
<dbReference type="PANTHER" id="PTHR32071:SF57">
    <property type="entry name" value="C4-DICARBOXYLATE TRANSPORT TRANSCRIPTIONAL REGULATORY PROTEIN DCTD"/>
    <property type="match status" value="1"/>
</dbReference>
<dbReference type="Pfam" id="PF06506">
    <property type="entry name" value="PrpR_N"/>
    <property type="match status" value="1"/>
</dbReference>
<dbReference type="Gene3D" id="3.40.50.2300">
    <property type="match status" value="1"/>
</dbReference>
<evidence type="ECO:0000256" key="3">
    <source>
        <dbReference type="ARBA" id="ARBA00023015"/>
    </source>
</evidence>
<dbReference type="PROSITE" id="PS00675">
    <property type="entry name" value="SIGMA54_INTERACT_1"/>
    <property type="match status" value="1"/>
</dbReference>
<dbReference type="InterPro" id="IPR009057">
    <property type="entry name" value="Homeodomain-like_sf"/>
</dbReference>
<evidence type="ECO:0000256" key="1">
    <source>
        <dbReference type="ARBA" id="ARBA00022741"/>
    </source>
</evidence>
<dbReference type="InterPro" id="IPR003593">
    <property type="entry name" value="AAA+_ATPase"/>
</dbReference>
<dbReference type="InterPro" id="IPR025943">
    <property type="entry name" value="Sigma_54_int_dom_ATP-bd_2"/>
</dbReference>
<dbReference type="PROSITE" id="PS50112">
    <property type="entry name" value="PAS"/>
    <property type="match status" value="1"/>
</dbReference>
<dbReference type="PROSITE" id="PS50045">
    <property type="entry name" value="SIGMA54_INTERACT_4"/>
    <property type="match status" value="1"/>
</dbReference>
<evidence type="ECO:0000256" key="5">
    <source>
        <dbReference type="ARBA" id="ARBA00023163"/>
    </source>
</evidence>
<evidence type="ECO:0000259" key="7">
    <source>
        <dbReference type="PROSITE" id="PS50112"/>
    </source>
</evidence>
<feature type="domain" description="PAS" evidence="7">
    <location>
        <begin position="194"/>
        <end position="230"/>
    </location>
</feature>
<dbReference type="SUPFAM" id="SSF46689">
    <property type="entry name" value="Homeodomain-like"/>
    <property type="match status" value="1"/>
</dbReference>
<dbReference type="PROSITE" id="PS00688">
    <property type="entry name" value="SIGMA54_INTERACT_3"/>
    <property type="match status" value="1"/>
</dbReference>
<dbReference type="Pfam" id="PF00158">
    <property type="entry name" value="Sigma54_activat"/>
    <property type="match status" value="1"/>
</dbReference>
<dbReference type="GO" id="GO:0000156">
    <property type="term" value="F:phosphorelay response regulator activity"/>
    <property type="evidence" value="ECO:0007669"/>
    <property type="project" value="InterPro"/>
</dbReference>
<dbReference type="GO" id="GO:0006355">
    <property type="term" value="P:regulation of DNA-templated transcription"/>
    <property type="evidence" value="ECO:0007669"/>
    <property type="project" value="InterPro"/>
</dbReference>
<dbReference type="PANTHER" id="PTHR32071">
    <property type="entry name" value="TRANSCRIPTIONAL REGULATORY PROTEIN"/>
    <property type="match status" value="1"/>
</dbReference>
<dbReference type="FunFam" id="3.40.50.300:FF:000006">
    <property type="entry name" value="DNA-binding transcriptional regulator NtrC"/>
    <property type="match status" value="1"/>
</dbReference>
<dbReference type="SMART" id="SM00382">
    <property type="entry name" value="AAA"/>
    <property type="match status" value="1"/>
</dbReference>
<evidence type="ECO:0000256" key="2">
    <source>
        <dbReference type="ARBA" id="ARBA00022840"/>
    </source>
</evidence>
<dbReference type="CDD" id="cd00009">
    <property type="entry name" value="AAA"/>
    <property type="match status" value="1"/>
</dbReference>
<dbReference type="Gene3D" id="3.30.450.20">
    <property type="entry name" value="PAS domain"/>
    <property type="match status" value="1"/>
</dbReference>
<keyword evidence="4" id="KW-0238">DNA-binding</keyword>
<dbReference type="SUPFAM" id="SSF159800">
    <property type="entry name" value="PrpR receptor domain-like"/>
    <property type="match status" value="1"/>
</dbReference>
<dbReference type="InterPro" id="IPR025662">
    <property type="entry name" value="Sigma_54_int_dom_ATP-bd_1"/>
</dbReference>
<proteinExistence type="predicted"/>
<organism evidence="8">
    <name type="scientific">uncultured spirochete</name>
    <dbReference type="NCBI Taxonomy" id="156406"/>
    <lineage>
        <taxon>Bacteria</taxon>
        <taxon>Pseudomonadati</taxon>
        <taxon>Spirochaetota</taxon>
        <taxon>Spirochaetia</taxon>
        <taxon>Spirochaetales</taxon>
        <taxon>environmental samples</taxon>
    </lineage>
</organism>
<dbReference type="Gene3D" id="3.40.50.10660">
    <property type="entry name" value="PrpR receptor domain-like"/>
    <property type="match status" value="1"/>
</dbReference>
<evidence type="ECO:0000259" key="6">
    <source>
        <dbReference type="PROSITE" id="PS50045"/>
    </source>
</evidence>
<dbReference type="InterPro" id="IPR058031">
    <property type="entry name" value="AAA_lid_NorR"/>
</dbReference>
<evidence type="ECO:0000256" key="4">
    <source>
        <dbReference type="ARBA" id="ARBA00023125"/>
    </source>
</evidence>
<feature type="domain" description="Sigma-54 factor interaction" evidence="6">
    <location>
        <begin position="333"/>
        <end position="561"/>
    </location>
</feature>
<dbReference type="InterPro" id="IPR010524">
    <property type="entry name" value="Sig_transdc_resp-reg_PrpR_N"/>
</dbReference>
<dbReference type="EMBL" id="FWDM01000007">
    <property type="protein sequence ID" value="SLM10552.1"/>
    <property type="molecule type" value="Genomic_DNA"/>
</dbReference>
<keyword evidence="1" id="KW-0547">Nucleotide-binding</keyword>
<keyword evidence="3" id="KW-0805">Transcription regulation</keyword>
<keyword evidence="2" id="KW-0067">ATP-binding</keyword>
<dbReference type="Gene3D" id="3.40.50.300">
    <property type="entry name" value="P-loop containing nucleotide triphosphate hydrolases"/>
    <property type="match status" value="1"/>
</dbReference>
<dbReference type="GO" id="GO:0005524">
    <property type="term" value="F:ATP binding"/>
    <property type="evidence" value="ECO:0007669"/>
    <property type="project" value="UniProtKB-KW"/>
</dbReference>
<dbReference type="PROSITE" id="PS00676">
    <property type="entry name" value="SIGMA54_INTERACT_2"/>
    <property type="match status" value="1"/>
</dbReference>
<dbReference type="InterPro" id="IPR000014">
    <property type="entry name" value="PAS"/>
</dbReference>
<protein>
    <submittedName>
        <fullName evidence="8">Sigma54 specific transcriptional regulator, Fis family</fullName>
    </submittedName>
</protein>
<name>A0A3P3XFX7_9SPIR</name>
<dbReference type="AlphaFoldDB" id="A0A3P3XFX7"/>
<dbReference type="InterPro" id="IPR025944">
    <property type="entry name" value="Sigma_54_int_dom_CS"/>
</dbReference>
<reference evidence="8" key="1">
    <citation type="submission" date="2017-02" db="EMBL/GenBank/DDBJ databases">
        <authorList>
            <person name="Regsiter A."/>
            <person name="William W."/>
        </authorList>
    </citation>
    <scope>NUCLEOTIDE SEQUENCE</scope>
    <source>
        <strain evidence="8">Bib</strain>
    </source>
</reference>
<dbReference type="Gene3D" id="1.10.8.60">
    <property type="match status" value="1"/>
</dbReference>
<dbReference type="InterPro" id="IPR027417">
    <property type="entry name" value="P-loop_NTPase"/>
</dbReference>
<dbReference type="GO" id="GO:0003677">
    <property type="term" value="F:DNA binding"/>
    <property type="evidence" value="ECO:0007669"/>
    <property type="project" value="UniProtKB-KW"/>
</dbReference>
<accession>A0A3P3XFX7</accession>
<keyword evidence="5" id="KW-0804">Transcription</keyword>
<dbReference type="InterPro" id="IPR002078">
    <property type="entry name" value="Sigma_54_int"/>
</dbReference>
<dbReference type="SUPFAM" id="SSF52540">
    <property type="entry name" value="P-loop containing nucleoside triphosphate hydrolases"/>
    <property type="match status" value="1"/>
</dbReference>
<gene>
    <name evidence="8" type="ORF">SPIROBIBN47_150046</name>
</gene>